<feature type="compositionally biased region" description="Gly residues" evidence="1">
    <location>
        <begin position="16"/>
        <end position="26"/>
    </location>
</feature>
<evidence type="ECO:0000313" key="3">
    <source>
        <dbReference type="Proteomes" id="UP000694501"/>
    </source>
</evidence>
<evidence type="ECO:0000256" key="1">
    <source>
        <dbReference type="SAM" id="MobiDB-lite"/>
    </source>
</evidence>
<dbReference type="EMBL" id="JAELVF020000001">
    <property type="protein sequence ID" value="MBU7597809.1"/>
    <property type="molecule type" value="Genomic_DNA"/>
</dbReference>
<proteinExistence type="predicted"/>
<dbReference type="InterPro" id="IPR007922">
    <property type="entry name" value="DciA-like"/>
</dbReference>
<feature type="compositionally biased region" description="Low complexity" evidence="1">
    <location>
        <begin position="27"/>
        <end position="50"/>
    </location>
</feature>
<feature type="compositionally biased region" description="Basic and acidic residues" evidence="1">
    <location>
        <begin position="86"/>
        <end position="104"/>
    </location>
</feature>
<organism evidence="2 3">
    <name type="scientific">Streptomyces tardus</name>
    <dbReference type="NCBI Taxonomy" id="2780544"/>
    <lineage>
        <taxon>Bacteria</taxon>
        <taxon>Bacillati</taxon>
        <taxon>Actinomycetota</taxon>
        <taxon>Actinomycetes</taxon>
        <taxon>Kitasatosporales</taxon>
        <taxon>Streptomycetaceae</taxon>
        <taxon>Streptomyces</taxon>
    </lineage>
</organism>
<comment type="caution">
    <text evidence="2">The sequence shown here is derived from an EMBL/GenBank/DDBJ whole genome shotgun (WGS) entry which is preliminary data.</text>
</comment>
<name>A0A949JFZ0_9ACTN</name>
<gene>
    <name evidence="2" type="ORF">JGS22_009295</name>
</gene>
<reference evidence="2" key="1">
    <citation type="submission" date="2021-06" db="EMBL/GenBank/DDBJ databases">
        <title>Sequencing of actinobacteria type strains.</title>
        <authorList>
            <person name="Nguyen G.-S."/>
            <person name="Wentzel A."/>
        </authorList>
    </citation>
    <scope>NUCLEOTIDE SEQUENCE</scope>
    <source>
        <strain evidence="2">P38-E01</strain>
    </source>
</reference>
<feature type="compositionally biased region" description="Gly residues" evidence="1">
    <location>
        <begin position="51"/>
        <end position="61"/>
    </location>
</feature>
<dbReference type="AlphaFoldDB" id="A0A949JFZ0"/>
<dbReference type="PANTHER" id="PTHR36456:SF1">
    <property type="entry name" value="UPF0232 PROTEIN SCO3875"/>
    <property type="match status" value="1"/>
</dbReference>
<keyword evidence="3" id="KW-1185">Reference proteome</keyword>
<dbReference type="Pfam" id="PF05258">
    <property type="entry name" value="DciA"/>
    <property type="match status" value="1"/>
</dbReference>
<dbReference type="PANTHER" id="PTHR36456">
    <property type="entry name" value="UPF0232 PROTEIN SCO3875"/>
    <property type="match status" value="1"/>
</dbReference>
<feature type="region of interest" description="Disordered" evidence="1">
    <location>
        <begin position="209"/>
        <end position="237"/>
    </location>
</feature>
<evidence type="ECO:0000313" key="2">
    <source>
        <dbReference type="EMBL" id="MBU7597809.1"/>
    </source>
</evidence>
<feature type="region of interest" description="Disordered" evidence="1">
    <location>
        <begin position="1"/>
        <end position="122"/>
    </location>
</feature>
<sequence>MSTEREPRPGAAASGRGPGPADGPSGGSAPSPSGGTSGSSADGSSPSDGGASDGGADGPSDGGRQSTPVAPRHSGLDLARVALQAARERAKERGADARQRRQVREGGGPRSGARRDGRDPLPLGVALERLKAERGWEMPMAVGGVAGRWAEIVGEKNAEHWQPDKYDEESRVLAVRCDEAAWATQLRHMAPDLVRRLNQELGRGTVRAIKVLPPGGGPRRYGSLRVPGTSRRDADGW</sequence>
<accession>A0A949JFZ0</accession>
<dbReference type="Proteomes" id="UP000694501">
    <property type="component" value="Unassembled WGS sequence"/>
</dbReference>
<protein>
    <submittedName>
        <fullName evidence="2">DUF721 domain-containing protein</fullName>
    </submittedName>
</protein>